<dbReference type="RefSeq" id="WP_378477873.1">
    <property type="nucleotide sequence ID" value="NZ_JBHUIW010000011.1"/>
</dbReference>
<proteinExistence type="inferred from homology"/>
<evidence type="ECO:0000256" key="4">
    <source>
        <dbReference type="SAM" id="MobiDB-lite"/>
    </source>
</evidence>
<evidence type="ECO:0000256" key="2">
    <source>
        <dbReference type="ARBA" id="ARBA00029447"/>
    </source>
</evidence>
<keyword evidence="1 3" id="KW-0807">Transducer</keyword>
<dbReference type="Pfam" id="PF00015">
    <property type="entry name" value="MCPsignal"/>
    <property type="match status" value="1"/>
</dbReference>
<organism evidence="8 9">
    <name type="scientific">Rhodoplanes azumiensis</name>
    <dbReference type="NCBI Taxonomy" id="1897628"/>
    <lineage>
        <taxon>Bacteria</taxon>
        <taxon>Pseudomonadati</taxon>
        <taxon>Pseudomonadota</taxon>
        <taxon>Alphaproteobacteria</taxon>
        <taxon>Hyphomicrobiales</taxon>
        <taxon>Nitrobacteraceae</taxon>
        <taxon>Rhodoplanes</taxon>
    </lineage>
</organism>
<dbReference type="PANTHER" id="PTHR32089">
    <property type="entry name" value="METHYL-ACCEPTING CHEMOTAXIS PROTEIN MCPB"/>
    <property type="match status" value="1"/>
</dbReference>
<evidence type="ECO:0000313" key="9">
    <source>
        <dbReference type="Proteomes" id="UP001597314"/>
    </source>
</evidence>
<evidence type="ECO:0000256" key="5">
    <source>
        <dbReference type="SAM" id="Phobius"/>
    </source>
</evidence>
<dbReference type="PROSITE" id="PS50885">
    <property type="entry name" value="HAMP"/>
    <property type="match status" value="1"/>
</dbReference>
<feature type="domain" description="Methyl-accepting transducer" evidence="6">
    <location>
        <begin position="419"/>
        <end position="655"/>
    </location>
</feature>
<dbReference type="InterPro" id="IPR004089">
    <property type="entry name" value="MCPsignal_dom"/>
</dbReference>
<keyword evidence="5" id="KW-0812">Transmembrane</keyword>
<dbReference type="EMBL" id="JBHUIW010000011">
    <property type="protein sequence ID" value="MFD2182697.1"/>
    <property type="molecule type" value="Genomic_DNA"/>
</dbReference>
<dbReference type="Proteomes" id="UP001597314">
    <property type="component" value="Unassembled WGS sequence"/>
</dbReference>
<dbReference type="SMART" id="SM00283">
    <property type="entry name" value="MA"/>
    <property type="match status" value="1"/>
</dbReference>
<protein>
    <submittedName>
        <fullName evidence="8">Methyl-accepting chemotaxis protein</fullName>
    </submittedName>
</protein>
<evidence type="ECO:0000256" key="1">
    <source>
        <dbReference type="ARBA" id="ARBA00023224"/>
    </source>
</evidence>
<keyword evidence="5" id="KW-0472">Membrane</keyword>
<dbReference type="SUPFAM" id="SSF58104">
    <property type="entry name" value="Methyl-accepting chemotaxis protein (MCP) signaling domain"/>
    <property type="match status" value="1"/>
</dbReference>
<name>A0ABW5AJW3_9BRAD</name>
<evidence type="ECO:0000259" key="6">
    <source>
        <dbReference type="PROSITE" id="PS50111"/>
    </source>
</evidence>
<evidence type="ECO:0000256" key="3">
    <source>
        <dbReference type="PROSITE-ProRule" id="PRU00284"/>
    </source>
</evidence>
<dbReference type="InterPro" id="IPR003660">
    <property type="entry name" value="HAMP_dom"/>
</dbReference>
<feature type="region of interest" description="Disordered" evidence="4">
    <location>
        <begin position="672"/>
        <end position="702"/>
    </location>
</feature>
<feature type="transmembrane region" description="Helical" evidence="5">
    <location>
        <begin position="12"/>
        <end position="32"/>
    </location>
</feature>
<gene>
    <name evidence="8" type="ORF">ACFSOX_11080</name>
</gene>
<dbReference type="CDD" id="cd06225">
    <property type="entry name" value="HAMP"/>
    <property type="match status" value="1"/>
</dbReference>
<dbReference type="PROSITE" id="PS50111">
    <property type="entry name" value="CHEMOTAXIS_TRANSDUC_2"/>
    <property type="match status" value="1"/>
</dbReference>
<keyword evidence="9" id="KW-1185">Reference proteome</keyword>
<evidence type="ECO:0000259" key="7">
    <source>
        <dbReference type="PROSITE" id="PS50885"/>
    </source>
</evidence>
<accession>A0ABW5AJW3</accession>
<dbReference type="Gene3D" id="6.10.340.10">
    <property type="match status" value="1"/>
</dbReference>
<sequence length="702" mass="73322">MIRPPRRIGTKLALSAAVGVLLVLGMIVNTGLNGRSTLQMSAAADARQKAAQEAGRIGLHFERMQTYTRDAELARDEAAVDTALHALERSSGDGFALLDQLAERSKDTGGDETLDKIRELYADYLTGAAELVESQRALVGLWAERRRLGTAWDDAVQRIAALVAAQAVDARAFEARLSIASAAVGALRIASFDFDEQRTAPDGERVAAQAREAVDLLERARRASPVAALTEATGPLAETLAGLTDTMARIVATRAEQDALLKERLGPIVARIDTLLTGVIDAANAAAAQEMEATAQSISEATLINTAAGAFVVLVLIGSAVFGAFAIGRPIRRVGAILQALADGDRSVTIPYVTRRDEVGDNARAAQAFKDNLDRIARMEVEQRAADERAALDRQSAVHRIADAFETAVGAIVETVSQAATELEGASGSLTRTAETTQHLSTAVAAASEQASANVENVATATTEMAASVNEISRQVQDSTRIAAAAVRQAETTDARIAALSAAAARIGDVVELIREVAEQTNLLALNATIEAARAGEAGKGFAVVAQEVKALATQTSKATGEIGSQISAIQAATHDSVVAIKEIGGTIAHMSEIAAAIAAAVEEQHAATAEVARNIQQASVGTAEVARTIGEVSRGAGATEAASEQVRNSAAVLAAEGSKLKEEVRRFLTNVRTGPLDRRAGDDPGHESPERRGERCGSRVA</sequence>
<reference evidence="9" key="1">
    <citation type="journal article" date="2019" name="Int. J. Syst. Evol. Microbiol.">
        <title>The Global Catalogue of Microorganisms (GCM) 10K type strain sequencing project: providing services to taxonomists for standard genome sequencing and annotation.</title>
        <authorList>
            <consortium name="The Broad Institute Genomics Platform"/>
            <consortium name="The Broad Institute Genome Sequencing Center for Infectious Disease"/>
            <person name="Wu L."/>
            <person name="Ma J."/>
        </authorList>
    </citation>
    <scope>NUCLEOTIDE SEQUENCE [LARGE SCALE GENOMIC DNA]</scope>
    <source>
        <strain evidence="9">CGMCC 1.6774</strain>
    </source>
</reference>
<comment type="caution">
    <text evidence="8">The sequence shown here is derived from an EMBL/GenBank/DDBJ whole genome shotgun (WGS) entry which is preliminary data.</text>
</comment>
<comment type="similarity">
    <text evidence="2">Belongs to the methyl-accepting chemotaxis (MCP) protein family.</text>
</comment>
<keyword evidence="5" id="KW-1133">Transmembrane helix</keyword>
<feature type="compositionally biased region" description="Basic and acidic residues" evidence="4">
    <location>
        <begin position="676"/>
        <end position="702"/>
    </location>
</feature>
<evidence type="ECO:0000313" key="8">
    <source>
        <dbReference type="EMBL" id="MFD2182697.1"/>
    </source>
</evidence>
<feature type="domain" description="HAMP" evidence="7">
    <location>
        <begin position="325"/>
        <end position="378"/>
    </location>
</feature>
<dbReference type="SMART" id="SM00304">
    <property type="entry name" value="HAMP"/>
    <property type="match status" value="1"/>
</dbReference>
<dbReference type="PANTHER" id="PTHR32089:SF112">
    <property type="entry name" value="LYSOZYME-LIKE PROTEIN-RELATED"/>
    <property type="match status" value="1"/>
</dbReference>
<dbReference type="Gene3D" id="1.10.287.950">
    <property type="entry name" value="Methyl-accepting chemotaxis protein"/>
    <property type="match status" value="1"/>
</dbReference>